<dbReference type="PANTHER" id="PTHR15952:SF11">
    <property type="entry name" value="EXPORTIN-T"/>
    <property type="match status" value="1"/>
</dbReference>
<dbReference type="GO" id="GO:0016363">
    <property type="term" value="C:nuclear matrix"/>
    <property type="evidence" value="ECO:0007669"/>
    <property type="project" value="TreeGrafter"/>
</dbReference>
<dbReference type="SUPFAM" id="SSF48371">
    <property type="entry name" value="ARM repeat"/>
    <property type="match status" value="1"/>
</dbReference>
<dbReference type="GO" id="GO:0005737">
    <property type="term" value="C:cytoplasm"/>
    <property type="evidence" value="ECO:0007669"/>
    <property type="project" value="UniProtKB-SubCell"/>
</dbReference>
<feature type="domain" description="Exportin-T C-terminal" evidence="2">
    <location>
        <begin position="54"/>
        <end position="516"/>
    </location>
</feature>
<accession>A0A132AIT3</accession>
<keyword evidence="1" id="KW-0539">Nucleus</keyword>
<dbReference type="InterPro" id="IPR040017">
    <property type="entry name" value="XPOT"/>
</dbReference>
<dbReference type="GO" id="GO:0031267">
    <property type="term" value="F:small GTPase binding"/>
    <property type="evidence" value="ECO:0007669"/>
    <property type="project" value="InterPro"/>
</dbReference>
<dbReference type="GO" id="GO:0071528">
    <property type="term" value="P:tRNA re-export from nucleus"/>
    <property type="evidence" value="ECO:0007669"/>
    <property type="project" value="UniProtKB-UniRule"/>
</dbReference>
<evidence type="ECO:0000259" key="2">
    <source>
        <dbReference type="Pfam" id="PF19282"/>
    </source>
</evidence>
<keyword evidence="1" id="KW-0820">tRNA-binding</keyword>
<name>A0A132AIT3_SARSC</name>
<keyword evidence="1" id="KW-0963">Cytoplasm</keyword>
<comment type="function">
    <text evidence="1">tRNA nucleus export receptor which facilitates tRNA translocation across the nuclear pore complex.</text>
</comment>
<dbReference type="Proteomes" id="UP000616769">
    <property type="component" value="Unassembled WGS sequence"/>
</dbReference>
<evidence type="ECO:0000313" key="3">
    <source>
        <dbReference type="EMBL" id="KPM10837.1"/>
    </source>
</evidence>
<keyword evidence="1" id="KW-0813">Transport</keyword>
<dbReference type="InterPro" id="IPR016024">
    <property type="entry name" value="ARM-type_fold"/>
</dbReference>
<dbReference type="PANTHER" id="PTHR15952">
    <property type="entry name" value="EXPORTIN-T/LOS1"/>
    <property type="match status" value="1"/>
</dbReference>
<comment type="subcellular location">
    <subcellularLocation>
        <location evidence="1">Nucleus</location>
    </subcellularLocation>
    <subcellularLocation>
        <location evidence="1">Cytoplasm</location>
    </subcellularLocation>
    <text evidence="1">Shuttles between the nucleus and the cytoplasm.</text>
</comment>
<dbReference type="Pfam" id="PF19282">
    <property type="entry name" value="Exportin-T"/>
    <property type="match status" value="1"/>
</dbReference>
<evidence type="ECO:0000313" key="4">
    <source>
        <dbReference type="Proteomes" id="UP000616769"/>
    </source>
</evidence>
<comment type="similarity">
    <text evidence="1">Belongs to the exportin family.</text>
</comment>
<organism evidence="3 4">
    <name type="scientific">Sarcoptes scabiei</name>
    <name type="common">Itch mite</name>
    <name type="synonym">Acarus scabiei</name>
    <dbReference type="NCBI Taxonomy" id="52283"/>
    <lineage>
        <taxon>Eukaryota</taxon>
        <taxon>Metazoa</taxon>
        <taxon>Ecdysozoa</taxon>
        <taxon>Arthropoda</taxon>
        <taxon>Chelicerata</taxon>
        <taxon>Arachnida</taxon>
        <taxon>Acari</taxon>
        <taxon>Acariformes</taxon>
        <taxon>Sarcoptiformes</taxon>
        <taxon>Astigmata</taxon>
        <taxon>Psoroptidia</taxon>
        <taxon>Sarcoptoidea</taxon>
        <taxon>Sarcoptidae</taxon>
        <taxon>Sarcoptinae</taxon>
        <taxon>Sarcoptes</taxon>
    </lineage>
</organism>
<dbReference type="GO" id="GO:0005643">
    <property type="term" value="C:nuclear pore"/>
    <property type="evidence" value="ECO:0007669"/>
    <property type="project" value="TreeGrafter"/>
</dbReference>
<protein>
    <recommendedName>
        <fullName evidence="1">Exportin-T</fullName>
    </recommendedName>
    <alternativeName>
        <fullName evidence="1">Exportin(tRNA)</fullName>
    </alternativeName>
    <alternativeName>
        <fullName evidence="1">tRNA exportin</fullName>
    </alternativeName>
</protein>
<sequence length="660" mass="77444">MKVHTFTRDYIQWLKSSSKESELNPTLIDQKVTVLFSIIVESNKCLSRLYKPEDDFFIEFRKSSKVLFDNLMLLKATAVLNFVWNKIVFPTLNDWKTSSLSYSDIEVALYYFYIIGENMSLISDMKRLEDSVELLVTSSISMFPHPVTQSFYFDLIFRYEKFFITTLNNLLSQIIISFLDERGLRNSNEKIRAKVCKLFNKFIKSYIKSKINTHDQQQFFIEDILKRIQDFLELDIVYDSTEDLIEHDLEHLNNSSFLKRKNAIKFQFPLSASDHLHIYETVTFLIISSHYENSQKRDLLKTLFSRVWEKFNFYKEESDSLTNFINQNGFSDALNKNNLYEKRLVTHFHLAHLINLVAASSKSFSTINTIKSIGVQNLYLYSFELFIKSINNNFDAKTQLVLQSSIRHYLHRLIVCLSEDEMIPILPNAIQALFLSSSQINSKSLQELVPLFNQIIPKYKYSWLFQRDISPFLDQIFPPLIALFFKLIIETNIESEKINLQKTYFSFLSLMSTNRLLGNFFTLGMIHSEEAQIQKNCCQVLNQLIEIYINDLSESKKQNPLVKTYFIGLIYDKFILACLITASKNINDYQTIQESMNCLRQFRSIVGDDLVKVVQQKIVPEYFQVEQNIDLINILLTSDLSMKDNKKQIKQALMHFKIKT</sequence>
<gene>
    <name evidence="3" type="ORF">QR98_0094000</name>
</gene>
<keyword evidence="1" id="KW-0694">RNA-binding</keyword>
<evidence type="ECO:0000256" key="1">
    <source>
        <dbReference type="RuleBase" id="RU366037"/>
    </source>
</evidence>
<dbReference type="InterPro" id="IPR011989">
    <property type="entry name" value="ARM-like"/>
</dbReference>
<reference evidence="3 4" key="1">
    <citation type="journal article" date="2015" name="Parasit. Vectors">
        <title>Draft genome of the scabies mite.</title>
        <authorList>
            <person name="Rider S.D.Jr."/>
            <person name="Morgan M.S."/>
            <person name="Arlian L.G."/>
        </authorList>
    </citation>
    <scope>NUCLEOTIDE SEQUENCE [LARGE SCALE GENOMIC DNA]</scope>
    <source>
        <strain evidence="3">Arlian Lab</strain>
    </source>
</reference>
<dbReference type="InterPro" id="IPR045546">
    <property type="entry name" value="Exportin-T_C"/>
</dbReference>
<comment type="caution">
    <text evidence="3">The sequence shown here is derived from an EMBL/GenBank/DDBJ whole genome shotgun (WGS) entry which is preliminary data.</text>
</comment>
<dbReference type="GO" id="GO:0000049">
    <property type="term" value="F:tRNA binding"/>
    <property type="evidence" value="ECO:0007669"/>
    <property type="project" value="UniProtKB-UniRule"/>
</dbReference>
<dbReference type="VEuPathDB" id="VectorBase:SSCA005704"/>
<dbReference type="Gene3D" id="1.25.10.10">
    <property type="entry name" value="Leucine-rich Repeat Variant"/>
    <property type="match status" value="1"/>
</dbReference>
<proteinExistence type="inferred from homology"/>
<dbReference type="AlphaFoldDB" id="A0A132AIT3"/>
<dbReference type="EMBL" id="JXLN01015858">
    <property type="protein sequence ID" value="KPM10837.1"/>
    <property type="molecule type" value="Genomic_DNA"/>
</dbReference>